<feature type="compositionally biased region" description="Polar residues" evidence="1">
    <location>
        <begin position="241"/>
        <end position="251"/>
    </location>
</feature>
<gene>
    <name evidence="2" type="ORF">ACFPMG_24640</name>
</gene>
<dbReference type="RefSeq" id="WP_376997886.1">
    <property type="nucleotide sequence ID" value="NZ_JBHSLC010000081.1"/>
</dbReference>
<reference evidence="3" key="1">
    <citation type="journal article" date="2019" name="Int. J. Syst. Evol. Microbiol.">
        <title>The Global Catalogue of Microorganisms (GCM) 10K type strain sequencing project: providing services to taxonomists for standard genome sequencing and annotation.</title>
        <authorList>
            <consortium name="The Broad Institute Genomics Platform"/>
            <consortium name="The Broad Institute Genome Sequencing Center for Infectious Disease"/>
            <person name="Wu L."/>
            <person name="Ma J."/>
        </authorList>
    </citation>
    <scope>NUCLEOTIDE SEQUENCE [LARGE SCALE GENOMIC DNA]</scope>
    <source>
        <strain evidence="3">CCUG 58760</strain>
    </source>
</reference>
<dbReference type="Proteomes" id="UP001596166">
    <property type="component" value="Unassembled WGS sequence"/>
</dbReference>
<evidence type="ECO:0000313" key="2">
    <source>
        <dbReference type="EMBL" id="MFC5358180.1"/>
    </source>
</evidence>
<comment type="caution">
    <text evidence="2">The sequence shown here is derived from an EMBL/GenBank/DDBJ whole genome shotgun (WGS) entry which is preliminary data.</text>
</comment>
<evidence type="ECO:0000313" key="3">
    <source>
        <dbReference type="Proteomes" id="UP001596166"/>
    </source>
</evidence>
<feature type="region of interest" description="Disordered" evidence="1">
    <location>
        <begin position="122"/>
        <end position="186"/>
    </location>
</feature>
<evidence type="ECO:0000256" key="1">
    <source>
        <dbReference type="SAM" id="MobiDB-lite"/>
    </source>
</evidence>
<keyword evidence="3" id="KW-1185">Reference proteome</keyword>
<sequence length="387" mass="40578">MMNATTLPYAPALQRVRQIAAECIERAENELRDGAAAAVLLANELRADTNLMDAVNNLFFPDNCARLIACLREEMLSGAAVSNIEHDEIGTAEAVAGGGSQIAPDTHVPCAPAAPNTFGGNADADGMGHSEGCTQNPYARPSAPLPETPAAHRQVQPAGQHRSDTQGWRAGGHAIPETPRDDAAASGQTLYGNHYALAARPYSEKPPRAAGGGQRYYDAHDRLASSSTLPAGDSRGRGQMSVDTQARNAASTYPAKAGGAGQTPDVTHTSGARPKISPGHAKRGASIIAAAMAPVRRSLLDSYQINGQPLRAVKVEEADRWAAGRERDARFVKLIITGIPHGGVIGDFVTDSDAERCWELATNPPSITPPTVTLTKPDGFSEVSTNA</sequence>
<feature type="region of interest" description="Disordered" evidence="1">
    <location>
        <begin position="225"/>
        <end position="281"/>
    </location>
</feature>
<accession>A0ABW0GAS9</accession>
<name>A0ABW0GAS9_9PROT</name>
<dbReference type="EMBL" id="JBHSLC010000081">
    <property type="protein sequence ID" value="MFC5358180.1"/>
    <property type="molecule type" value="Genomic_DNA"/>
</dbReference>
<protein>
    <submittedName>
        <fullName evidence="2">Uncharacterized protein</fullName>
    </submittedName>
</protein>
<organism evidence="2 3">
    <name type="scientific">Azospirillum himalayense</name>
    <dbReference type="NCBI Taxonomy" id="654847"/>
    <lineage>
        <taxon>Bacteria</taxon>
        <taxon>Pseudomonadati</taxon>
        <taxon>Pseudomonadota</taxon>
        <taxon>Alphaproteobacteria</taxon>
        <taxon>Rhodospirillales</taxon>
        <taxon>Azospirillaceae</taxon>
        <taxon>Azospirillum</taxon>
    </lineage>
</organism>
<proteinExistence type="predicted"/>